<evidence type="ECO:0000313" key="2">
    <source>
        <dbReference type="Proteomes" id="UP000015102"/>
    </source>
</evidence>
<dbReference type="EMBL" id="CAQQ02120916">
    <property type="status" value="NOT_ANNOTATED_CDS"/>
    <property type="molecule type" value="Genomic_DNA"/>
</dbReference>
<dbReference type="HOGENOM" id="CLU_3430069_0_0_1"/>
<proteinExistence type="predicted"/>
<dbReference type="EMBL" id="CAQQ02120917">
    <property type="status" value="NOT_ANNOTATED_CDS"/>
    <property type="molecule type" value="Genomic_DNA"/>
</dbReference>
<protein>
    <submittedName>
        <fullName evidence="1">Uncharacterized protein</fullName>
    </submittedName>
</protein>
<accession>T1GIF5</accession>
<dbReference type="EMBL" id="CAQQ02120915">
    <property type="status" value="NOT_ANNOTATED_CDS"/>
    <property type="molecule type" value="Genomic_DNA"/>
</dbReference>
<organism evidence="1 2">
    <name type="scientific">Megaselia scalaris</name>
    <name type="common">Humpbacked fly</name>
    <name type="synonym">Phora scalaris</name>
    <dbReference type="NCBI Taxonomy" id="36166"/>
    <lineage>
        <taxon>Eukaryota</taxon>
        <taxon>Metazoa</taxon>
        <taxon>Ecdysozoa</taxon>
        <taxon>Arthropoda</taxon>
        <taxon>Hexapoda</taxon>
        <taxon>Insecta</taxon>
        <taxon>Pterygota</taxon>
        <taxon>Neoptera</taxon>
        <taxon>Endopterygota</taxon>
        <taxon>Diptera</taxon>
        <taxon>Brachycera</taxon>
        <taxon>Muscomorpha</taxon>
        <taxon>Platypezoidea</taxon>
        <taxon>Phoridae</taxon>
        <taxon>Megaseliini</taxon>
        <taxon>Megaselia</taxon>
    </lineage>
</organism>
<keyword evidence="2" id="KW-1185">Reference proteome</keyword>
<dbReference type="Proteomes" id="UP000015102">
    <property type="component" value="Unassembled WGS sequence"/>
</dbReference>
<sequence>MEMSLILREEHLMTKQILL</sequence>
<name>T1GIF5_MEGSC</name>
<dbReference type="EnsemblMetazoa" id="MESCA003231-RA">
    <property type="protein sequence ID" value="MESCA003231-PA"/>
    <property type="gene ID" value="MESCA003231"/>
</dbReference>
<reference evidence="1" key="2">
    <citation type="submission" date="2015-06" db="UniProtKB">
        <authorList>
            <consortium name="EnsemblMetazoa"/>
        </authorList>
    </citation>
    <scope>IDENTIFICATION</scope>
</reference>
<dbReference type="AlphaFoldDB" id="T1GIF5"/>
<reference evidence="2" key="1">
    <citation type="submission" date="2013-02" db="EMBL/GenBank/DDBJ databases">
        <authorList>
            <person name="Hughes D."/>
        </authorList>
    </citation>
    <scope>NUCLEOTIDE SEQUENCE</scope>
    <source>
        <strain>Durham</strain>
        <strain evidence="2">NC isolate 2 -- Noor lab</strain>
    </source>
</reference>
<evidence type="ECO:0000313" key="1">
    <source>
        <dbReference type="EnsemblMetazoa" id="MESCA003231-PA"/>
    </source>
</evidence>